<proteinExistence type="predicted"/>
<organism evidence="3 4">
    <name type="scientific">Pontibacter aydingkolensis</name>
    <dbReference type="NCBI Taxonomy" id="1911536"/>
    <lineage>
        <taxon>Bacteria</taxon>
        <taxon>Pseudomonadati</taxon>
        <taxon>Bacteroidota</taxon>
        <taxon>Cytophagia</taxon>
        <taxon>Cytophagales</taxon>
        <taxon>Hymenobacteraceae</taxon>
        <taxon>Pontibacter</taxon>
    </lineage>
</organism>
<reference evidence="3 4" key="1">
    <citation type="journal article" date="2016" name="Int. J. Syst. Evol. Microbiol.">
        <title>Pontibacter aydingkolensis sp. nov., isolated from soil of a salt lake.</title>
        <authorList>
            <person name="Osman G."/>
            <person name="Zhang T."/>
            <person name="Lou K."/>
            <person name="Gao Y."/>
            <person name="Chang W."/>
            <person name="Lin Q."/>
            <person name="Yang H.M."/>
            <person name="Huo X.D."/>
            <person name="Wang N."/>
        </authorList>
    </citation>
    <scope>NUCLEOTIDE SEQUENCE [LARGE SCALE GENOMIC DNA]</scope>
    <source>
        <strain evidence="3 4">KACC 19255</strain>
    </source>
</reference>
<feature type="transmembrane region" description="Helical" evidence="1">
    <location>
        <begin position="112"/>
        <end position="130"/>
    </location>
</feature>
<comment type="caution">
    <text evidence="3">The sequence shown here is derived from an EMBL/GenBank/DDBJ whole genome shotgun (WGS) entry which is preliminary data.</text>
</comment>
<keyword evidence="1" id="KW-1133">Transmembrane helix</keyword>
<dbReference type="EMBL" id="JAHYXK010000002">
    <property type="protein sequence ID" value="MBW7465967.1"/>
    <property type="molecule type" value="Genomic_DNA"/>
</dbReference>
<sequence length="183" mass="20756">MRKYLCLLPLLLLTLTAQAQENTLATFNLKQESILRVGMLVLGGWAVLNILLASFKLTTTTRARRYFYQMNLYWNVVNLVIAGIALHHIISSDGEAMALAESIRQHDWYKKILYLNIGLDVAYIALGAYLQQRAKTSLMKPEQLMGWGQAVVLQGFFLLLLDVVLTVMLENISERLFRLVPLG</sequence>
<keyword evidence="4" id="KW-1185">Reference proteome</keyword>
<evidence type="ECO:0000313" key="3">
    <source>
        <dbReference type="EMBL" id="MBW7465967.1"/>
    </source>
</evidence>
<feature type="transmembrane region" description="Helical" evidence="1">
    <location>
        <begin position="151"/>
        <end position="169"/>
    </location>
</feature>
<gene>
    <name evidence="3" type="ORF">K0O23_02730</name>
</gene>
<feature type="signal peptide" evidence="2">
    <location>
        <begin position="1"/>
        <end position="19"/>
    </location>
</feature>
<dbReference type="Pfam" id="PF22503">
    <property type="entry name" value="DUF6992"/>
    <property type="match status" value="1"/>
</dbReference>
<keyword evidence="1" id="KW-0812">Transmembrane</keyword>
<keyword evidence="1" id="KW-0472">Membrane</keyword>
<feature type="transmembrane region" description="Helical" evidence="1">
    <location>
        <begin position="72"/>
        <end position="92"/>
    </location>
</feature>
<dbReference type="Proteomes" id="UP000813018">
    <property type="component" value="Unassembled WGS sequence"/>
</dbReference>
<evidence type="ECO:0000256" key="2">
    <source>
        <dbReference type="SAM" id="SignalP"/>
    </source>
</evidence>
<keyword evidence="2" id="KW-0732">Signal</keyword>
<dbReference type="RefSeq" id="WP_219875861.1">
    <property type="nucleotide sequence ID" value="NZ_JAHYXK010000002.1"/>
</dbReference>
<evidence type="ECO:0000256" key="1">
    <source>
        <dbReference type="SAM" id="Phobius"/>
    </source>
</evidence>
<evidence type="ECO:0000313" key="4">
    <source>
        <dbReference type="Proteomes" id="UP000813018"/>
    </source>
</evidence>
<accession>A0ABS7CQ45</accession>
<protein>
    <submittedName>
        <fullName evidence="3">Uncharacterized protein</fullName>
    </submittedName>
</protein>
<feature type="transmembrane region" description="Helical" evidence="1">
    <location>
        <begin position="35"/>
        <end position="52"/>
    </location>
</feature>
<dbReference type="InterPro" id="IPR054261">
    <property type="entry name" value="DUF6992"/>
</dbReference>
<feature type="chain" id="PRO_5047448857" evidence="2">
    <location>
        <begin position="20"/>
        <end position="183"/>
    </location>
</feature>
<name>A0ABS7CQ45_9BACT</name>